<dbReference type="NCBIfam" id="TIGR02466">
    <property type="entry name" value="TIGR02466 family protein"/>
    <property type="match status" value="1"/>
</dbReference>
<evidence type="ECO:0000313" key="1">
    <source>
        <dbReference type="EMBL" id="KIC58772.1"/>
    </source>
</evidence>
<dbReference type="STRING" id="172043.RM53_06030"/>
<gene>
    <name evidence="1" type="ORF">RM53_06030</name>
</gene>
<accession>A0A0B4CQU1</accession>
<protein>
    <recommendedName>
        <fullName evidence="3">Fe2OG dioxygenase domain-containing protein</fullName>
    </recommendedName>
</protein>
<comment type="caution">
    <text evidence="1">The sequence shown here is derived from an EMBL/GenBank/DDBJ whole genome shotgun (WGS) entry which is preliminary data.</text>
</comment>
<dbReference type="Gene3D" id="2.60.120.620">
    <property type="entry name" value="q2cbj1_9rhob like domain"/>
    <property type="match status" value="1"/>
</dbReference>
<dbReference type="RefSeq" id="WP_039245207.1">
    <property type="nucleotide sequence ID" value="NZ_JWSY01000009.1"/>
</dbReference>
<sequence>MSLRPLFVTQVYEASLAAGRGWSDFNAQLIDVIRMMAEEDEAGRRWCKANAYRGYTSYGSLNDLPQRLPEFAELKRHLDRHAVAYAKALNFDLARKPRLDNLWVNILKPGGGHTGHIHPHAFLSGTVYVDVPDGASSLKLEDPRLPFMMARPSVTDDASEAERPFVYLQPQAGTVLMWESWLRHEVPTNLAKADRISISFNYA</sequence>
<organism evidence="1 2">
    <name type="scientific">Brevundimonas nasdae</name>
    <dbReference type="NCBI Taxonomy" id="172043"/>
    <lineage>
        <taxon>Bacteria</taxon>
        <taxon>Pseudomonadati</taxon>
        <taxon>Pseudomonadota</taxon>
        <taxon>Alphaproteobacteria</taxon>
        <taxon>Caulobacterales</taxon>
        <taxon>Caulobacteraceae</taxon>
        <taxon>Brevundimonas</taxon>
    </lineage>
</organism>
<name>A0A0B4CQU1_9CAUL</name>
<dbReference type="EMBL" id="JWSY01000009">
    <property type="protein sequence ID" value="KIC58772.1"/>
    <property type="molecule type" value="Genomic_DNA"/>
</dbReference>
<dbReference type="InterPro" id="IPR012668">
    <property type="entry name" value="CHP02466"/>
</dbReference>
<dbReference type="AlphaFoldDB" id="A0A0B4CQU1"/>
<dbReference type="SUPFAM" id="SSF51197">
    <property type="entry name" value="Clavaminate synthase-like"/>
    <property type="match status" value="1"/>
</dbReference>
<evidence type="ECO:0008006" key="3">
    <source>
        <dbReference type="Google" id="ProtNLM"/>
    </source>
</evidence>
<evidence type="ECO:0000313" key="2">
    <source>
        <dbReference type="Proteomes" id="UP000031166"/>
    </source>
</evidence>
<proteinExistence type="predicted"/>
<dbReference type="Pfam" id="PF13759">
    <property type="entry name" value="2OG-FeII_Oxy_5"/>
    <property type="match status" value="1"/>
</dbReference>
<dbReference type="Proteomes" id="UP000031166">
    <property type="component" value="Unassembled WGS sequence"/>
</dbReference>
<reference evidence="1 2" key="1">
    <citation type="submission" date="2014-12" db="EMBL/GenBank/DDBJ databases">
        <title>Genome sequencing of Brevundimonas nasdae TPW30.</title>
        <authorList>
            <person name="Tan P.W."/>
            <person name="Chan K.-G."/>
        </authorList>
    </citation>
    <scope>NUCLEOTIDE SEQUENCE [LARGE SCALE GENOMIC DNA]</scope>
    <source>
        <strain evidence="1 2">TPW30</strain>
    </source>
</reference>